<dbReference type="InterPro" id="IPR024192">
    <property type="entry name" value="Fosfomycin_R_FomA-type"/>
</dbReference>
<comment type="subunit">
    <text evidence="10">Homodimer.</text>
</comment>
<evidence type="ECO:0000256" key="1">
    <source>
        <dbReference type="ARBA" id="ARBA00010540"/>
    </source>
</evidence>
<keyword evidence="7 10" id="KW-0067">ATP-binding</keyword>
<dbReference type="Proteomes" id="UP000195607">
    <property type="component" value="Chromosome I"/>
</dbReference>
<dbReference type="AlphaFoldDB" id="A0A1N5S2D3"/>
<evidence type="ECO:0000256" key="3">
    <source>
        <dbReference type="ARBA" id="ARBA00017267"/>
    </source>
</evidence>
<dbReference type="GO" id="GO:0016301">
    <property type="term" value="F:kinase activity"/>
    <property type="evidence" value="ECO:0007669"/>
    <property type="project" value="UniProtKB-KW"/>
</dbReference>
<dbReference type="GO" id="GO:0102043">
    <property type="term" value="F:isopentenyl phosphate kinase activity"/>
    <property type="evidence" value="ECO:0007669"/>
    <property type="project" value="UniProtKB-EC"/>
</dbReference>
<feature type="domain" description="Aspartate/glutamate/uridylate kinase" evidence="13">
    <location>
        <begin position="3"/>
        <end position="222"/>
    </location>
</feature>
<keyword evidence="6 10" id="KW-0418">Kinase</keyword>
<feature type="binding site" evidence="11">
    <location>
        <position position="204"/>
    </location>
    <ligand>
        <name>ATP</name>
        <dbReference type="ChEBI" id="CHEBI:30616"/>
    </ligand>
</feature>
<evidence type="ECO:0000256" key="7">
    <source>
        <dbReference type="ARBA" id="ARBA00022840"/>
    </source>
</evidence>
<feature type="binding site" evidence="11">
    <location>
        <position position="45"/>
    </location>
    <ligand>
        <name>substrate</name>
    </ligand>
</feature>
<reference evidence="14 15" key="1">
    <citation type="submission" date="2016-04" db="EMBL/GenBank/DDBJ databases">
        <authorList>
            <person name="Evans L.H."/>
            <person name="Alamgir A."/>
            <person name="Owens N."/>
            <person name="Weber N.D."/>
            <person name="Virtaneva K."/>
            <person name="Barbian K."/>
            <person name="Babar A."/>
            <person name="Rosenke K."/>
        </authorList>
    </citation>
    <scope>NUCLEOTIDE SEQUENCE [LARGE SCALE GENOMIC DNA]</scope>
    <source>
        <strain evidence="15">S5(T) (JCM 30642 \VKM B-2941)</strain>
    </source>
</reference>
<dbReference type="EC" id="2.7.4.26" evidence="2 10"/>
<feature type="binding site" evidence="11">
    <location>
        <position position="141"/>
    </location>
    <ligand>
        <name>substrate</name>
    </ligand>
</feature>
<feature type="binding site" evidence="11">
    <location>
        <begin position="5"/>
        <end position="9"/>
    </location>
    <ligand>
        <name>ATP</name>
        <dbReference type="ChEBI" id="CHEBI:30616"/>
    </ligand>
</feature>
<dbReference type="PIRSF" id="PIRSF016496">
    <property type="entry name" value="Kin_FomA"/>
    <property type="match status" value="1"/>
</dbReference>
<dbReference type="GO" id="GO:0005524">
    <property type="term" value="F:ATP binding"/>
    <property type="evidence" value="ECO:0007669"/>
    <property type="project" value="UniProtKB-KW"/>
</dbReference>
<accession>A0A1N5S2D3</accession>
<dbReference type="NCBIfam" id="NF040647">
    <property type="entry name" value="IPPK_Arch"/>
    <property type="match status" value="1"/>
</dbReference>
<comment type="function">
    <text evidence="10">Catalyzes the formation of isopentenyl diphosphate (IPP), the building block of all isoprenoids.</text>
</comment>
<dbReference type="RefSeq" id="WP_021789571.1">
    <property type="nucleotide sequence ID" value="NZ_LT671858.1"/>
</dbReference>
<proteinExistence type="inferred from homology"/>
<dbReference type="Pfam" id="PF00696">
    <property type="entry name" value="AA_kinase"/>
    <property type="match status" value="1"/>
</dbReference>
<evidence type="ECO:0000313" key="15">
    <source>
        <dbReference type="Proteomes" id="UP000195607"/>
    </source>
</evidence>
<sequence>MDIIKIGGSLLTDKTVYRKFYQKKTSTIIQRLSRLESFILVHGGGSFGHYISEKYGLPGEVSEERIKAAAIVKYDMADLNQRIVKMLNNMGRPAIGISPFFLDRNNSFNYDLVKKVLEMNFIPVLYGDVYLRNHEIGILSGDHIMVSLAEMFKPERAIFLSDVDGVFDMDPKKYRNAAMIRKYSKEIVNFGAISNDVTGGMELKFRSMINCKKAGVKTYLLNGNFPERIENIDKEDFVGTEF</sequence>
<evidence type="ECO:0000256" key="12">
    <source>
        <dbReference type="PIRSR" id="PIRSR016496-2"/>
    </source>
</evidence>
<dbReference type="GO" id="GO:0005829">
    <property type="term" value="C:cytosol"/>
    <property type="evidence" value="ECO:0007669"/>
    <property type="project" value="TreeGrafter"/>
</dbReference>
<feature type="binding site" evidence="11">
    <location>
        <position position="49"/>
    </location>
    <ligand>
        <name>substrate</name>
    </ligand>
</feature>
<dbReference type="PANTHER" id="PTHR43654:SF1">
    <property type="entry name" value="ISOPENTENYL PHOSPHATE KINASE"/>
    <property type="match status" value="1"/>
</dbReference>
<feature type="site" description="Transition state stabilizer" evidence="12">
    <location>
        <position position="14"/>
    </location>
</feature>
<name>A0A1N5S2D3_9ARCH</name>
<protein>
    <recommendedName>
        <fullName evidence="3 10">Isopentenyl phosphate kinase</fullName>
        <shortName evidence="10">IPK</shortName>
        <ecNumber evidence="2 10">2.7.4.26</ecNumber>
    </recommendedName>
</protein>
<evidence type="ECO:0000259" key="13">
    <source>
        <dbReference type="Pfam" id="PF00696"/>
    </source>
</evidence>
<dbReference type="GO" id="GO:0016114">
    <property type="term" value="P:terpenoid biosynthetic process"/>
    <property type="evidence" value="ECO:0007669"/>
    <property type="project" value="TreeGrafter"/>
</dbReference>
<evidence type="ECO:0000256" key="4">
    <source>
        <dbReference type="ARBA" id="ARBA00022679"/>
    </source>
</evidence>
<evidence type="ECO:0000313" key="14">
    <source>
        <dbReference type="EMBL" id="SIM30169.1"/>
    </source>
</evidence>
<gene>
    <name evidence="14" type="ORF">CSP5_0049</name>
</gene>
<dbReference type="InterPro" id="IPR036393">
    <property type="entry name" value="AceGlu_kinase-like_sf"/>
</dbReference>
<dbReference type="GeneID" id="41587371"/>
<keyword evidence="8" id="KW-0414">Isoprene biosynthesis</keyword>
<keyword evidence="5 10" id="KW-0547">Nucleotide-binding</keyword>
<evidence type="ECO:0000256" key="5">
    <source>
        <dbReference type="ARBA" id="ARBA00022741"/>
    </source>
</evidence>
<dbReference type="PANTHER" id="PTHR43654">
    <property type="entry name" value="GLUTAMATE 5-KINASE"/>
    <property type="match status" value="1"/>
</dbReference>
<dbReference type="InterPro" id="IPR001048">
    <property type="entry name" value="Asp/Glu/Uridylate_kinase"/>
</dbReference>
<evidence type="ECO:0000256" key="8">
    <source>
        <dbReference type="ARBA" id="ARBA00023229"/>
    </source>
</evidence>
<dbReference type="Gene3D" id="3.40.1160.10">
    <property type="entry name" value="Acetylglutamate kinase-like"/>
    <property type="match status" value="1"/>
</dbReference>
<evidence type="ECO:0000256" key="10">
    <source>
        <dbReference type="PIRNR" id="PIRNR016496"/>
    </source>
</evidence>
<keyword evidence="4 10" id="KW-0808">Transferase</keyword>
<dbReference type="SUPFAM" id="SSF53633">
    <property type="entry name" value="Carbamate kinase-like"/>
    <property type="match status" value="1"/>
</dbReference>
<evidence type="ECO:0000256" key="2">
    <source>
        <dbReference type="ARBA" id="ARBA00012908"/>
    </source>
</evidence>
<evidence type="ECO:0000256" key="6">
    <source>
        <dbReference type="ARBA" id="ARBA00022777"/>
    </source>
</evidence>
<feature type="binding site" evidence="11">
    <location>
        <position position="200"/>
    </location>
    <ligand>
        <name>ATP</name>
        <dbReference type="ChEBI" id="CHEBI:30616"/>
    </ligand>
</feature>
<evidence type="ECO:0000256" key="11">
    <source>
        <dbReference type="PIRSR" id="PIRSR016496-1"/>
    </source>
</evidence>
<feature type="binding site" evidence="11">
    <location>
        <position position="44"/>
    </location>
    <ligand>
        <name>substrate</name>
    </ligand>
</feature>
<evidence type="ECO:0000256" key="9">
    <source>
        <dbReference type="ARBA" id="ARBA00049063"/>
    </source>
</evidence>
<comment type="similarity">
    <text evidence="1 10">Belongs to the isopentenyl phosphate kinase family.</text>
</comment>
<dbReference type="EMBL" id="LT671858">
    <property type="protein sequence ID" value="SIM30169.1"/>
    <property type="molecule type" value="Genomic_DNA"/>
</dbReference>
<dbReference type="CDD" id="cd04241">
    <property type="entry name" value="AAK_FomA-like"/>
    <property type="match status" value="1"/>
</dbReference>
<comment type="catalytic activity">
    <reaction evidence="9 10">
        <text>isopentenyl phosphate + ATP = isopentenyl diphosphate + ADP</text>
        <dbReference type="Rhea" id="RHEA:33963"/>
        <dbReference type="ChEBI" id="CHEBI:30616"/>
        <dbReference type="ChEBI" id="CHEBI:65078"/>
        <dbReference type="ChEBI" id="CHEBI:128769"/>
        <dbReference type="ChEBI" id="CHEBI:456216"/>
        <dbReference type="EC" id="2.7.4.26"/>
    </reaction>
</comment>
<organism evidence="14 15">
    <name type="scientific">Cuniculiplasma divulgatum</name>
    <dbReference type="NCBI Taxonomy" id="1673428"/>
    <lineage>
        <taxon>Archaea</taxon>
        <taxon>Methanobacteriati</taxon>
        <taxon>Thermoplasmatota</taxon>
        <taxon>Thermoplasmata</taxon>
        <taxon>Thermoplasmatales</taxon>
        <taxon>Cuniculiplasmataceae</taxon>
        <taxon>Cuniculiplasma</taxon>
    </lineage>
</organism>
<feature type="binding site" evidence="11">
    <location>
        <position position="162"/>
    </location>
    <ligand>
        <name>ATP</name>
        <dbReference type="ChEBI" id="CHEBI:30616"/>
    </ligand>
</feature>